<keyword evidence="3" id="KW-1185">Reference proteome</keyword>
<comment type="caution">
    <text evidence="2">The sequence shown here is derived from an EMBL/GenBank/DDBJ whole genome shotgun (WGS) entry which is preliminary data.</text>
</comment>
<evidence type="ECO:0000313" key="3">
    <source>
        <dbReference type="Proteomes" id="UP000570517"/>
    </source>
</evidence>
<sequence>MTATDVPAVRACEEWFLARGMPAVLTRQGRLHAIVRRSAPALAAWAVLMVLNLYVLIASGDQDIDIADAPTLADWSVLVVLAVMLPAMAAAAYAVARVPSARARQLIAYACIVAGLGSDTYEDGVWDLLAIEATDVVVVLLILAGTASGLGALLSWALRVTFDHLRSAGQLMARALPVVLLTFLVFFNSTVWFIAANLETFRIWQLAGCLAAIAIAFVGTESVHVTRSLLARPAEAGDQPPTVETTPLAGIPEPQQLEPLRRSERVNVVAVAVLAQSIQVLVISLVTGFLFFVMGLVILNGAVLNHLTDASPTQSRWLDIPLPIDQALVHMTIILVAMTFMYLSARVAADPAHRTDFVDPMLDDLRLTLAARDRYRSLV</sequence>
<feature type="transmembrane region" description="Helical" evidence="1">
    <location>
        <begin position="327"/>
        <end position="345"/>
    </location>
</feature>
<accession>A0A850PMA4</accession>
<organism evidence="2 3">
    <name type="scientific">Mycolicibacterium hippocampi</name>
    <dbReference type="NCBI Taxonomy" id="659824"/>
    <lineage>
        <taxon>Bacteria</taxon>
        <taxon>Bacillati</taxon>
        <taxon>Actinomycetota</taxon>
        <taxon>Actinomycetes</taxon>
        <taxon>Mycobacteriales</taxon>
        <taxon>Mycobacteriaceae</taxon>
        <taxon>Mycolicibacterium</taxon>
    </lineage>
</organism>
<keyword evidence="1" id="KW-0812">Transmembrane</keyword>
<protein>
    <recommendedName>
        <fullName evidence="4">Integral membrane protein</fullName>
    </recommendedName>
</protein>
<evidence type="ECO:0008006" key="4">
    <source>
        <dbReference type="Google" id="ProtNLM"/>
    </source>
</evidence>
<dbReference type="EMBL" id="JABFYL010000015">
    <property type="protein sequence ID" value="NVN49434.1"/>
    <property type="molecule type" value="Genomic_DNA"/>
</dbReference>
<feature type="transmembrane region" description="Helical" evidence="1">
    <location>
        <begin position="77"/>
        <end position="96"/>
    </location>
</feature>
<feature type="transmembrane region" description="Helical" evidence="1">
    <location>
        <begin position="103"/>
        <end position="121"/>
    </location>
</feature>
<proteinExistence type="predicted"/>
<reference evidence="2 3" key="1">
    <citation type="submission" date="2020-05" db="EMBL/GenBank/DDBJ databases">
        <title>Draft genome sequence of Mycobacterium hippocampi DL, isolated from European seabass, Dicentrarchus labrax, reared in fish farms.</title>
        <authorList>
            <person name="Stathopoulou P."/>
            <person name="Asimakis E."/>
            <person name="Tzokas K."/>
            <person name="Batargias C."/>
            <person name="Tsiamis G."/>
        </authorList>
    </citation>
    <scope>NUCLEOTIDE SEQUENCE [LARGE SCALE GENOMIC DNA]</scope>
    <source>
        <strain evidence="2 3">DL</strain>
    </source>
</reference>
<keyword evidence="1" id="KW-0472">Membrane</keyword>
<feature type="transmembrane region" description="Helical" evidence="1">
    <location>
        <begin position="136"/>
        <end position="159"/>
    </location>
</feature>
<feature type="transmembrane region" description="Helical" evidence="1">
    <location>
        <begin position="171"/>
        <end position="195"/>
    </location>
</feature>
<evidence type="ECO:0000313" key="2">
    <source>
        <dbReference type="EMBL" id="NVN49434.1"/>
    </source>
</evidence>
<name>A0A850PMA4_9MYCO</name>
<gene>
    <name evidence="2" type="ORF">HLY00_4115</name>
</gene>
<feature type="transmembrane region" description="Helical" evidence="1">
    <location>
        <begin position="39"/>
        <end position="57"/>
    </location>
</feature>
<feature type="transmembrane region" description="Helical" evidence="1">
    <location>
        <begin position="266"/>
        <end position="299"/>
    </location>
</feature>
<feature type="transmembrane region" description="Helical" evidence="1">
    <location>
        <begin position="201"/>
        <end position="220"/>
    </location>
</feature>
<dbReference type="RefSeq" id="WP_178357813.1">
    <property type="nucleotide sequence ID" value="NZ_JABFYL010000015.1"/>
</dbReference>
<keyword evidence="1" id="KW-1133">Transmembrane helix</keyword>
<dbReference type="AlphaFoldDB" id="A0A850PMA4"/>
<evidence type="ECO:0000256" key="1">
    <source>
        <dbReference type="SAM" id="Phobius"/>
    </source>
</evidence>
<dbReference type="Proteomes" id="UP000570517">
    <property type="component" value="Unassembled WGS sequence"/>
</dbReference>